<proteinExistence type="inferred from homology"/>
<dbReference type="EMBL" id="JAPEVB010000001">
    <property type="protein sequence ID" value="KAJ4396267.1"/>
    <property type="molecule type" value="Genomic_DNA"/>
</dbReference>
<feature type="chain" id="PRO_5040869345" description="Endoglucanase EG-II" evidence="14">
    <location>
        <begin position="17"/>
        <end position="354"/>
    </location>
</feature>
<dbReference type="AlphaFoldDB" id="A0A9W8Z436"/>
<dbReference type="Proteomes" id="UP001140453">
    <property type="component" value="Unassembled WGS sequence"/>
</dbReference>
<evidence type="ECO:0000259" key="15">
    <source>
        <dbReference type="Pfam" id="PF00150"/>
    </source>
</evidence>
<evidence type="ECO:0000256" key="1">
    <source>
        <dbReference type="ARBA" id="ARBA00000966"/>
    </source>
</evidence>
<evidence type="ECO:0000313" key="16">
    <source>
        <dbReference type="EMBL" id="KAJ4396267.1"/>
    </source>
</evidence>
<keyword evidence="10" id="KW-0624">Polysaccharide degradation</keyword>
<evidence type="ECO:0000256" key="10">
    <source>
        <dbReference type="ARBA" id="ARBA00023326"/>
    </source>
</evidence>
<accession>A0A9W8Z436</accession>
<comment type="function">
    <text evidence="11">Endoglucanase (EG) that cleaves the internal beta-1,4-glucosidic bonds in cellulose. The degradation of cellulose involves an interplay between different cellulolytic enzymes. Hydrolysis starts with EGs, which cut internal glycosidic linkages to reduce the polymerization degree of the substrate and creates new chain ends for exocellobiohydrolases (CBHs). The CBH release the disaccharide cellobiose from the non-reducing end of the cellulose polymer chain. Finally, beta-1,4-glucosidases hydrolyze the cellobiose and other short cello-oligosaccharides into glucose units.</text>
</comment>
<organism evidence="16 17">
    <name type="scientific">Gnomoniopsis smithogilvyi</name>
    <dbReference type="NCBI Taxonomy" id="1191159"/>
    <lineage>
        <taxon>Eukaryota</taxon>
        <taxon>Fungi</taxon>
        <taxon>Dikarya</taxon>
        <taxon>Ascomycota</taxon>
        <taxon>Pezizomycotina</taxon>
        <taxon>Sordariomycetes</taxon>
        <taxon>Sordariomycetidae</taxon>
        <taxon>Diaporthales</taxon>
        <taxon>Gnomoniaceae</taxon>
        <taxon>Gnomoniopsis</taxon>
    </lineage>
</organism>
<gene>
    <name evidence="16" type="primary">EGL2</name>
    <name evidence="16" type="ORF">N0V93_000486</name>
</gene>
<keyword evidence="7" id="KW-0119">Carbohydrate metabolism</keyword>
<evidence type="ECO:0000256" key="9">
    <source>
        <dbReference type="ARBA" id="ARBA00023295"/>
    </source>
</evidence>
<keyword evidence="9 13" id="KW-0326">Glycosidase</keyword>
<feature type="signal peptide" evidence="14">
    <location>
        <begin position="1"/>
        <end position="16"/>
    </location>
</feature>
<comment type="catalytic activity">
    <reaction evidence="1">
        <text>Endohydrolysis of (1-&gt;4)-beta-D-glucosidic linkages in cellulose, lichenin and cereal beta-D-glucans.</text>
        <dbReference type="EC" id="3.2.1.4"/>
    </reaction>
</comment>
<sequence>MYSPLSFLFLTTLASAAAMPRVLLPRQNTTTGKFQFMGTNIAGFDFGCGTDGTCDITKAVPPLTALNGPDGAGQMSHFVTDNKFNIFRLPVAWQWLVNNQLGGTLDANKTGQYDQLVQACLTTGASCIIDIHNYARFNGKIIGSSGGPTNDQFVSLWTQLATKYGTNNKVIFGVMNEPHDLTSIPDWVSTVQAVVTAIRKVAPDNMILIPGSSYSSAQQLPTEAGPALLNVSNPDGSKTGIIFDVHKYLDSDNSGTHTECTTDNVSNAFQPLATFLRQNNRQALNTETGGGNTASCQTDLCAQINFMKQNSDVFLGVVGWAAGSFDATYELTETPTKQGNTWTDTSLVKACLVN</sequence>
<evidence type="ECO:0000313" key="17">
    <source>
        <dbReference type="Proteomes" id="UP001140453"/>
    </source>
</evidence>
<dbReference type="GO" id="GO:0030245">
    <property type="term" value="P:cellulose catabolic process"/>
    <property type="evidence" value="ECO:0007669"/>
    <property type="project" value="UniProtKB-KW"/>
</dbReference>
<comment type="similarity">
    <text evidence="2 13">Belongs to the glycosyl hydrolase 5 (cellulase A) family.</text>
</comment>
<dbReference type="InterPro" id="IPR018087">
    <property type="entry name" value="Glyco_hydro_5_CS"/>
</dbReference>
<dbReference type="PANTHER" id="PTHR34142">
    <property type="entry name" value="ENDO-BETA-1,4-GLUCANASE A"/>
    <property type="match status" value="1"/>
</dbReference>
<feature type="domain" description="Glycoside hydrolase family 5" evidence="15">
    <location>
        <begin position="71"/>
        <end position="322"/>
    </location>
</feature>
<dbReference type="FunFam" id="3.20.20.80:FF:000124">
    <property type="entry name" value="Exported cellulase"/>
    <property type="match status" value="1"/>
</dbReference>
<evidence type="ECO:0000256" key="6">
    <source>
        <dbReference type="ARBA" id="ARBA00023001"/>
    </source>
</evidence>
<evidence type="ECO:0000256" key="7">
    <source>
        <dbReference type="ARBA" id="ARBA00023277"/>
    </source>
</evidence>
<name>A0A9W8Z436_9PEZI</name>
<evidence type="ECO:0000256" key="3">
    <source>
        <dbReference type="ARBA" id="ARBA00012601"/>
    </source>
</evidence>
<evidence type="ECO:0000256" key="14">
    <source>
        <dbReference type="SAM" id="SignalP"/>
    </source>
</evidence>
<evidence type="ECO:0000256" key="11">
    <source>
        <dbReference type="ARBA" id="ARBA00059691"/>
    </source>
</evidence>
<evidence type="ECO:0000256" key="8">
    <source>
        <dbReference type="ARBA" id="ARBA00023283"/>
    </source>
</evidence>
<dbReference type="InterPro" id="IPR001547">
    <property type="entry name" value="Glyco_hydro_5"/>
</dbReference>
<dbReference type="InterPro" id="IPR017853">
    <property type="entry name" value="GH"/>
</dbReference>
<keyword evidence="4 14" id="KW-0732">Signal</keyword>
<comment type="caution">
    <text evidence="16">The sequence shown here is derived from an EMBL/GenBank/DDBJ whole genome shotgun (WGS) entry which is preliminary data.</text>
</comment>
<keyword evidence="5 13" id="KW-0378">Hydrolase</keyword>
<dbReference type="EC" id="3.2.1.4" evidence="3"/>
<evidence type="ECO:0000256" key="2">
    <source>
        <dbReference type="ARBA" id="ARBA00005641"/>
    </source>
</evidence>
<dbReference type="SUPFAM" id="SSF51445">
    <property type="entry name" value="(Trans)glycosidases"/>
    <property type="match status" value="1"/>
</dbReference>
<keyword evidence="17" id="KW-1185">Reference proteome</keyword>
<keyword evidence="8" id="KW-0873">Pyrrolidone carboxylic acid</keyword>
<dbReference type="Gene3D" id="3.20.20.80">
    <property type="entry name" value="Glycosidases"/>
    <property type="match status" value="1"/>
</dbReference>
<dbReference type="GO" id="GO:0008810">
    <property type="term" value="F:cellulase activity"/>
    <property type="evidence" value="ECO:0007669"/>
    <property type="project" value="UniProtKB-EC"/>
</dbReference>
<reference evidence="16" key="1">
    <citation type="submission" date="2022-10" db="EMBL/GenBank/DDBJ databases">
        <title>Tapping the CABI collections for fungal endophytes: first genome assemblies for Collariella, Neodidymelliopsis, Ascochyta clinopodiicola, Didymella pomorum, Didymosphaeria variabile, Neocosmospora piperis and Neocucurbitaria cava.</title>
        <authorList>
            <person name="Hill R."/>
        </authorList>
    </citation>
    <scope>NUCLEOTIDE SEQUENCE</scope>
    <source>
        <strain evidence="16">IMI 355082</strain>
    </source>
</reference>
<evidence type="ECO:0000256" key="13">
    <source>
        <dbReference type="RuleBase" id="RU361153"/>
    </source>
</evidence>
<evidence type="ECO:0000256" key="5">
    <source>
        <dbReference type="ARBA" id="ARBA00022801"/>
    </source>
</evidence>
<dbReference type="PROSITE" id="PS00659">
    <property type="entry name" value="GLYCOSYL_HYDROL_F5"/>
    <property type="match status" value="1"/>
</dbReference>
<dbReference type="OrthoDB" id="5823761at2759"/>
<protein>
    <recommendedName>
        <fullName evidence="12">Endoglucanase EG-II</fullName>
        <ecNumber evidence="3">3.2.1.4</ecNumber>
    </recommendedName>
</protein>
<keyword evidence="6" id="KW-0136">Cellulose degradation</keyword>
<evidence type="ECO:0000256" key="4">
    <source>
        <dbReference type="ARBA" id="ARBA00022729"/>
    </source>
</evidence>
<dbReference type="Pfam" id="PF00150">
    <property type="entry name" value="Cellulase"/>
    <property type="match status" value="1"/>
</dbReference>
<dbReference type="PANTHER" id="PTHR34142:SF5">
    <property type="entry name" value="CBM1 DOMAIN-CONTAINING PROTEIN"/>
    <property type="match status" value="1"/>
</dbReference>
<evidence type="ECO:0000256" key="12">
    <source>
        <dbReference type="ARBA" id="ARBA00074271"/>
    </source>
</evidence>